<reference evidence="2" key="2">
    <citation type="submission" date="2020-09" db="EMBL/GenBank/DDBJ databases">
        <authorList>
            <person name="Sun Q."/>
            <person name="Zhou Y."/>
        </authorList>
    </citation>
    <scope>NUCLEOTIDE SEQUENCE</scope>
    <source>
        <strain evidence="2">CGMCC 1.15448</strain>
    </source>
</reference>
<dbReference type="AlphaFoldDB" id="A0A8J2UG71"/>
<evidence type="ECO:0000313" key="3">
    <source>
        <dbReference type="Proteomes" id="UP000607559"/>
    </source>
</evidence>
<sequence length="214" mass="23822">MWQTDGYTGLDAGEFTWAINGFQAGVFGEYDLGYSGFEIQPALMYVESGSHLGQSKGFPGEGNFVIGYSDTHLRIYSLRLPVNLLYSYRVNSKWKVFGGLGPYIQKNLNGTEKGWYIGYDNSTNNYTPGGGPIKNNIKLSSDGSYATIGQSNVASIDAGMNILLGLQYKKLQFSVGWMRGFVTQYKTSYVNLGNQSWNFTLGYVLFGHERKPRL</sequence>
<gene>
    <name evidence="2" type="ORF">GCM10011511_40650</name>
</gene>
<dbReference type="EMBL" id="BMJC01000004">
    <property type="protein sequence ID" value="GGB12877.1"/>
    <property type="molecule type" value="Genomic_DNA"/>
</dbReference>
<protein>
    <recommendedName>
        <fullName evidence="1">Outer membrane protein beta-barrel domain-containing protein</fullName>
    </recommendedName>
</protein>
<comment type="caution">
    <text evidence="2">The sequence shown here is derived from an EMBL/GenBank/DDBJ whole genome shotgun (WGS) entry which is preliminary data.</text>
</comment>
<dbReference type="InterPro" id="IPR025665">
    <property type="entry name" value="Beta-barrel_OMP_2"/>
</dbReference>
<dbReference type="Pfam" id="PF13568">
    <property type="entry name" value="OMP_b-brl_2"/>
    <property type="match status" value="1"/>
</dbReference>
<keyword evidence="3" id="KW-1185">Reference proteome</keyword>
<accession>A0A8J2UG71</accession>
<organism evidence="2 3">
    <name type="scientific">Puia dinghuensis</name>
    <dbReference type="NCBI Taxonomy" id="1792502"/>
    <lineage>
        <taxon>Bacteria</taxon>
        <taxon>Pseudomonadati</taxon>
        <taxon>Bacteroidota</taxon>
        <taxon>Chitinophagia</taxon>
        <taxon>Chitinophagales</taxon>
        <taxon>Chitinophagaceae</taxon>
        <taxon>Puia</taxon>
    </lineage>
</organism>
<evidence type="ECO:0000259" key="1">
    <source>
        <dbReference type="Pfam" id="PF13568"/>
    </source>
</evidence>
<name>A0A8J2UG71_9BACT</name>
<evidence type="ECO:0000313" key="2">
    <source>
        <dbReference type="EMBL" id="GGB12877.1"/>
    </source>
</evidence>
<reference evidence="2" key="1">
    <citation type="journal article" date="2014" name="Int. J. Syst. Evol. Microbiol.">
        <title>Complete genome sequence of Corynebacterium casei LMG S-19264T (=DSM 44701T), isolated from a smear-ripened cheese.</title>
        <authorList>
            <consortium name="US DOE Joint Genome Institute (JGI-PGF)"/>
            <person name="Walter F."/>
            <person name="Albersmeier A."/>
            <person name="Kalinowski J."/>
            <person name="Ruckert C."/>
        </authorList>
    </citation>
    <scope>NUCLEOTIDE SEQUENCE</scope>
    <source>
        <strain evidence="2">CGMCC 1.15448</strain>
    </source>
</reference>
<dbReference type="Proteomes" id="UP000607559">
    <property type="component" value="Unassembled WGS sequence"/>
</dbReference>
<feature type="domain" description="Outer membrane protein beta-barrel" evidence="1">
    <location>
        <begin position="20"/>
        <end position="181"/>
    </location>
</feature>
<proteinExistence type="predicted"/>